<reference evidence="2 3" key="1">
    <citation type="submission" date="2021-06" db="EMBL/GenBank/DDBJ databases">
        <title>Caerostris extrusa draft genome.</title>
        <authorList>
            <person name="Kono N."/>
            <person name="Arakawa K."/>
        </authorList>
    </citation>
    <scope>NUCLEOTIDE SEQUENCE [LARGE SCALE GENOMIC DNA]</scope>
</reference>
<accession>A0AAV4Y728</accession>
<feature type="compositionally biased region" description="Basic and acidic residues" evidence="1">
    <location>
        <begin position="13"/>
        <end position="28"/>
    </location>
</feature>
<organism evidence="2 3">
    <name type="scientific">Caerostris extrusa</name>
    <name type="common">Bark spider</name>
    <name type="synonym">Caerostris bankana</name>
    <dbReference type="NCBI Taxonomy" id="172846"/>
    <lineage>
        <taxon>Eukaryota</taxon>
        <taxon>Metazoa</taxon>
        <taxon>Ecdysozoa</taxon>
        <taxon>Arthropoda</taxon>
        <taxon>Chelicerata</taxon>
        <taxon>Arachnida</taxon>
        <taxon>Araneae</taxon>
        <taxon>Araneomorphae</taxon>
        <taxon>Entelegynae</taxon>
        <taxon>Araneoidea</taxon>
        <taxon>Araneidae</taxon>
        <taxon>Caerostris</taxon>
    </lineage>
</organism>
<evidence type="ECO:0000313" key="2">
    <source>
        <dbReference type="EMBL" id="GIZ01959.1"/>
    </source>
</evidence>
<gene>
    <name evidence="2" type="ORF">CEXT_40831</name>
</gene>
<comment type="caution">
    <text evidence="2">The sequence shown here is derived from an EMBL/GenBank/DDBJ whole genome shotgun (WGS) entry which is preliminary data.</text>
</comment>
<name>A0AAV4Y728_CAEEX</name>
<sequence>MILERTLIELKKKRDKERKTGESRDAKDQPLPCAHSRSEVGFFIAWETSDRAVASGRGSSHFPAHEFCAPRCQVGRSCDFKSYFCG</sequence>
<keyword evidence="3" id="KW-1185">Reference proteome</keyword>
<evidence type="ECO:0000313" key="3">
    <source>
        <dbReference type="Proteomes" id="UP001054945"/>
    </source>
</evidence>
<proteinExistence type="predicted"/>
<protein>
    <submittedName>
        <fullName evidence="2">Uncharacterized protein</fullName>
    </submittedName>
</protein>
<evidence type="ECO:0000256" key="1">
    <source>
        <dbReference type="SAM" id="MobiDB-lite"/>
    </source>
</evidence>
<dbReference type="Proteomes" id="UP001054945">
    <property type="component" value="Unassembled WGS sequence"/>
</dbReference>
<dbReference type="EMBL" id="BPLR01001374">
    <property type="protein sequence ID" value="GIZ01959.1"/>
    <property type="molecule type" value="Genomic_DNA"/>
</dbReference>
<feature type="region of interest" description="Disordered" evidence="1">
    <location>
        <begin position="13"/>
        <end position="33"/>
    </location>
</feature>
<dbReference type="AlphaFoldDB" id="A0AAV4Y728"/>